<dbReference type="SUPFAM" id="SSF47413">
    <property type="entry name" value="lambda repressor-like DNA-binding domains"/>
    <property type="match status" value="1"/>
</dbReference>
<dbReference type="Pfam" id="PF01381">
    <property type="entry name" value="HTH_3"/>
    <property type="match status" value="1"/>
</dbReference>
<evidence type="ECO:0000256" key="1">
    <source>
        <dbReference type="SAM" id="Coils"/>
    </source>
</evidence>
<organism evidence="3 4">
    <name type="scientific">Enterococcus gallinarum</name>
    <dbReference type="NCBI Taxonomy" id="1353"/>
    <lineage>
        <taxon>Bacteria</taxon>
        <taxon>Bacillati</taxon>
        <taxon>Bacillota</taxon>
        <taxon>Bacilli</taxon>
        <taxon>Lactobacillales</taxon>
        <taxon>Enterococcaceae</taxon>
        <taxon>Enterococcus</taxon>
    </lineage>
</organism>
<reference evidence="3 4" key="1">
    <citation type="submission" date="2020-03" db="EMBL/GenBank/DDBJ databases">
        <title>Characterization of ganglioside-mimicking enterococci.</title>
        <authorList>
            <person name="Patry R.T."/>
            <person name="Nothaft H."/>
            <person name="Bridger R."/>
            <person name="Shajahan A."/>
            <person name="Huynh S."/>
            <person name="Sanchez S."/>
            <person name="Azadi P."/>
            <person name="Cooper K."/>
            <person name="Miller W.G."/>
            <person name="Parker C.T."/>
            <person name="Wells L."/>
            <person name="Szymanski C.M."/>
        </authorList>
    </citation>
    <scope>NUCLEOTIDE SEQUENCE [LARGE SCALE GENOMIC DNA]</scope>
    <source>
        <strain evidence="3 4">EGM181</strain>
    </source>
</reference>
<dbReference type="RefSeq" id="WP_113849432.1">
    <property type="nucleotide sequence ID" value="NZ_CP050485.1"/>
</dbReference>
<feature type="coiled-coil region" evidence="1">
    <location>
        <begin position="4"/>
        <end position="38"/>
    </location>
</feature>
<keyword evidence="1" id="KW-0175">Coiled coil</keyword>
<proteinExistence type="predicted"/>
<dbReference type="EMBL" id="CP050485">
    <property type="protein sequence ID" value="QOG28076.1"/>
    <property type="molecule type" value="Genomic_DNA"/>
</dbReference>
<sequence length="140" mass="16202">MSIVDRVKVLAAEKQITLAELERKLNFANSSIRRWGERTPGADKIQKVADFFDVSTDYLLGRTEKRRYYDLTEKDERDIQKELELIIEDMKNSDAIAFSKDTEELSPEARAAILSSIEESLRIGKALAKKKYTPKKYRDK</sequence>
<evidence type="ECO:0000313" key="4">
    <source>
        <dbReference type="Proteomes" id="UP000516696"/>
    </source>
</evidence>
<dbReference type="CDD" id="cd00093">
    <property type="entry name" value="HTH_XRE"/>
    <property type="match status" value="1"/>
</dbReference>
<dbReference type="Gene3D" id="1.10.260.40">
    <property type="entry name" value="lambda repressor-like DNA-binding domains"/>
    <property type="match status" value="1"/>
</dbReference>
<accession>A0AAE7MR47</accession>
<dbReference type="AlphaFoldDB" id="A0AAE7MR47"/>
<feature type="domain" description="HTH cro/C1-type" evidence="2">
    <location>
        <begin position="7"/>
        <end position="59"/>
    </location>
</feature>
<dbReference type="GO" id="GO:0003677">
    <property type="term" value="F:DNA binding"/>
    <property type="evidence" value="ECO:0007669"/>
    <property type="project" value="InterPro"/>
</dbReference>
<evidence type="ECO:0000313" key="3">
    <source>
        <dbReference type="EMBL" id="QOG28076.1"/>
    </source>
</evidence>
<dbReference type="Proteomes" id="UP000516696">
    <property type="component" value="Chromosome"/>
</dbReference>
<dbReference type="PROSITE" id="PS50943">
    <property type="entry name" value="HTH_CROC1"/>
    <property type="match status" value="1"/>
</dbReference>
<name>A0AAE7MR47_ENTGA</name>
<protein>
    <submittedName>
        <fullName evidence="3">Helix-turn-helix transcriptional regulator</fullName>
    </submittedName>
</protein>
<dbReference type="InterPro" id="IPR010982">
    <property type="entry name" value="Lambda_DNA-bd_dom_sf"/>
</dbReference>
<gene>
    <name evidence="3" type="ORF">EGM181_12825</name>
</gene>
<dbReference type="InterPro" id="IPR001387">
    <property type="entry name" value="Cro/C1-type_HTH"/>
</dbReference>
<evidence type="ECO:0000259" key="2">
    <source>
        <dbReference type="PROSITE" id="PS50943"/>
    </source>
</evidence>
<dbReference type="SMART" id="SM00530">
    <property type="entry name" value="HTH_XRE"/>
    <property type="match status" value="1"/>
</dbReference>